<keyword evidence="2" id="KW-0472">Membrane</keyword>
<evidence type="ECO:0000313" key="4">
    <source>
        <dbReference type="Proteomes" id="UP001651690"/>
    </source>
</evidence>
<reference evidence="3 4" key="1">
    <citation type="submission" date="2022-06" db="EMBL/GenBank/DDBJ databases">
        <title>Mycolicibacterium sp. CAU 1645 isolated from seawater.</title>
        <authorList>
            <person name="Kim W."/>
        </authorList>
    </citation>
    <scope>NUCLEOTIDE SEQUENCE [LARGE SCALE GENOMIC DNA]</scope>
    <source>
        <strain evidence="3 4">CAU 1645</strain>
    </source>
</reference>
<comment type="caution">
    <text evidence="3">The sequence shown here is derived from an EMBL/GenBank/DDBJ whole genome shotgun (WGS) entry which is preliminary data.</text>
</comment>
<protein>
    <submittedName>
        <fullName evidence="3">DUF2993 domain-containing protein</fullName>
    </submittedName>
</protein>
<accession>A0ABT1MCI6</accession>
<dbReference type="RefSeq" id="WP_255065158.1">
    <property type="nucleotide sequence ID" value="NZ_JANDBD010000021.1"/>
</dbReference>
<dbReference type="EMBL" id="JANDBD010000021">
    <property type="protein sequence ID" value="MCP9276886.1"/>
    <property type="molecule type" value="Genomic_DNA"/>
</dbReference>
<evidence type="ECO:0000256" key="1">
    <source>
        <dbReference type="SAM" id="MobiDB-lite"/>
    </source>
</evidence>
<feature type="transmembrane region" description="Helical" evidence="2">
    <location>
        <begin position="68"/>
        <end position="88"/>
    </location>
</feature>
<keyword evidence="4" id="KW-1185">Reference proteome</keyword>
<dbReference type="Pfam" id="PF11209">
    <property type="entry name" value="LmeA"/>
    <property type="match status" value="1"/>
</dbReference>
<gene>
    <name evidence="3" type="ORF">NM203_32375</name>
</gene>
<evidence type="ECO:0000313" key="3">
    <source>
        <dbReference type="EMBL" id="MCP9276886.1"/>
    </source>
</evidence>
<sequence>MTDPWAPPPDQPSAPQPPAGDPPTQHLPPEPPTEAAPTTQLPPEPPPPPPPPPADRGGRFTRLFRDPVSIVLAVVIVVALAIAGVVGVELYARHKAGNVVAGIAACVVQDSATASFGGATPFLWQHLNKHYGNISISTGGDRIRDMRGMKADIGLDDVRLADSTDSRGTIGAMTVTITWTSAGITQTVQDQGPALVTALQEAFAQYGGLPTGLIAFAQPLIESASKNLVSEVKTDPSAGVIELSGTLGHLSVKPTVENGKLKLTPTDAGFSLPLLGDQPLPTESFQLLVDRFSDGMEDDLPLGIRPQSVTVTDTGITAVLSSTNTEIPKGQNNECYQGI</sequence>
<keyword evidence="2" id="KW-1133">Transmembrane helix</keyword>
<dbReference type="InterPro" id="IPR021373">
    <property type="entry name" value="DUF2993"/>
</dbReference>
<name>A0ABT1MCI6_9MYCO</name>
<organism evidence="3 4">
    <name type="scientific">Mycolicibacterium arenosum</name>
    <dbReference type="NCBI Taxonomy" id="2952157"/>
    <lineage>
        <taxon>Bacteria</taxon>
        <taxon>Bacillati</taxon>
        <taxon>Actinomycetota</taxon>
        <taxon>Actinomycetes</taxon>
        <taxon>Mycobacteriales</taxon>
        <taxon>Mycobacteriaceae</taxon>
        <taxon>Mycolicibacterium</taxon>
    </lineage>
</organism>
<feature type="compositionally biased region" description="Pro residues" evidence="1">
    <location>
        <begin position="1"/>
        <end position="54"/>
    </location>
</feature>
<feature type="region of interest" description="Disordered" evidence="1">
    <location>
        <begin position="1"/>
        <end position="60"/>
    </location>
</feature>
<keyword evidence="2" id="KW-0812">Transmembrane</keyword>
<proteinExistence type="predicted"/>
<evidence type="ECO:0000256" key="2">
    <source>
        <dbReference type="SAM" id="Phobius"/>
    </source>
</evidence>
<dbReference type="Proteomes" id="UP001651690">
    <property type="component" value="Unassembled WGS sequence"/>
</dbReference>